<evidence type="ECO:0000313" key="5">
    <source>
        <dbReference type="Proteomes" id="UP000041254"/>
    </source>
</evidence>
<dbReference type="InterPro" id="IPR029021">
    <property type="entry name" value="Prot-tyrosine_phosphatase-like"/>
</dbReference>
<feature type="domain" description="Tyrosine specific protein phosphatases" evidence="3">
    <location>
        <begin position="73"/>
        <end position="131"/>
    </location>
</feature>
<evidence type="ECO:0000313" key="4">
    <source>
        <dbReference type="EMBL" id="CEM11682.1"/>
    </source>
</evidence>
<sequence>MMDILGAVKVKDGLFVGDELSAHDFEFLLANKVSHVVNCAGRQVPNNYENIGIQYLTYFWMDHDNQLILDNRDQVANEVAAFIQESVDEGESVLIHSFRGQSRSCCIVVAYLMKRYQWSLEKTIEYLTSRRGDIQIKRGFMKQLEDYEKRLFGPNLNKKRSVDWNDGPVADLDSEELLLRNTYINSRNDNLASTQPSSPSAPGPGEPSNGTRRLAWADRGADDKERLETTNLSSSAAPLSTDPPSFSTVNGTKATLKSILKNRVASASTPSPSVASATFVPASASSSTALAASSSTGKTVAPADDGQRAGDKLCGTLLDSGPSKDTSQHTTAFVPSLRASSVGEQFFSSQAHTSASSNGVVSSSAFFQQLPQPKAPQGGQTCTQAPNGVVAGALNAGREVAMGTEQSSGAQRQGTGKEMSGAAASNLNAGVSGAAVGPESGSLTKNAGASAHDIAPAAPASLYTTKDARCSRKDSSDVCDSTSGVKTSSGPYSAGDSCRGLQLKMLKRHQYIPPAEARADIDTPTSVVDDGQPSPTDTAQSNRDYRTSQNSNGTGLTQANNKDEASHAPSRFTQAVQRREVFPWATGEDEDGHGEHRSTSENARSILRRGLYRDVFDQDAAFRNTASVRELKNGSHSGAALGSFFLGSSLSLNAPHNLGAADGFLPMHTTNGRQARALDTRSARPSTPPLMLRQGSPTSANGASVAGGVGGSLNNTYNRDRMAEGGSLHLTGAYGAYRERGSSRRDSGVTPPNRVREPSPMLGASQRERGSSASLRKGSPGPLRLGGSNASASRAFAGYEKSRVMTNGFGNGTLYGNLNRDDGQSQRSGGFRPRGDGSARVGSSEDECQEQYGSNAMRKKRPSTAPSSRPYLTHGRPPSPGPLRGTLNGRPPSPHHSRPASPAVGVSVPAPTTTLLSMSGGSGLLLDKFAGGHSITAGGRSGRTLSGHLKRYEFMYIRLHPMGAVSHPHAPQQDPRRR</sequence>
<dbReference type="AlphaFoldDB" id="A0A0G4FF43"/>
<feature type="compositionally biased region" description="Basic and acidic residues" evidence="1">
    <location>
        <begin position="215"/>
        <end position="228"/>
    </location>
</feature>
<organism evidence="4 5">
    <name type="scientific">Vitrella brassicaformis (strain CCMP3155)</name>
    <dbReference type="NCBI Taxonomy" id="1169540"/>
    <lineage>
        <taxon>Eukaryota</taxon>
        <taxon>Sar</taxon>
        <taxon>Alveolata</taxon>
        <taxon>Colpodellida</taxon>
        <taxon>Vitrellaceae</taxon>
        <taxon>Vitrella</taxon>
    </lineage>
</organism>
<feature type="region of interest" description="Disordered" evidence="1">
    <location>
        <begin position="815"/>
        <end position="908"/>
    </location>
</feature>
<keyword evidence="5" id="KW-1185">Reference proteome</keyword>
<feature type="compositionally biased region" description="Basic and acidic residues" evidence="1">
    <location>
        <begin position="737"/>
        <end position="747"/>
    </location>
</feature>
<feature type="domain" description="Tyrosine-protein phosphatase" evidence="2">
    <location>
        <begin position="6"/>
        <end position="153"/>
    </location>
</feature>
<dbReference type="Pfam" id="PF00782">
    <property type="entry name" value="DSPc"/>
    <property type="match status" value="1"/>
</dbReference>
<feature type="region of interest" description="Disordered" evidence="1">
    <location>
        <begin position="188"/>
        <end position="249"/>
    </location>
</feature>
<feature type="compositionally biased region" description="Polar residues" evidence="1">
    <location>
        <begin position="404"/>
        <end position="414"/>
    </location>
</feature>
<feature type="region of interest" description="Disordered" evidence="1">
    <location>
        <begin position="465"/>
        <end position="496"/>
    </location>
</feature>
<dbReference type="OrthoDB" id="10252009at2759"/>
<evidence type="ECO:0008006" key="6">
    <source>
        <dbReference type="Google" id="ProtNLM"/>
    </source>
</evidence>
<dbReference type="EMBL" id="CDMY01000422">
    <property type="protein sequence ID" value="CEM11682.1"/>
    <property type="molecule type" value="Genomic_DNA"/>
</dbReference>
<feature type="compositionally biased region" description="Polar residues" evidence="1">
    <location>
        <begin position="533"/>
        <end position="560"/>
    </location>
</feature>
<proteinExistence type="predicted"/>
<feature type="compositionally biased region" description="Basic and acidic residues" evidence="1">
    <location>
        <begin position="466"/>
        <end position="476"/>
    </location>
</feature>
<feature type="region of interest" description="Disordered" evidence="1">
    <location>
        <begin position="735"/>
        <end position="790"/>
    </location>
</feature>
<feature type="region of interest" description="Disordered" evidence="1">
    <location>
        <begin position="402"/>
        <end position="421"/>
    </location>
</feature>
<protein>
    <recommendedName>
        <fullName evidence="6">Tyrosine-protein phosphatase domain-containing protein</fullName>
    </recommendedName>
</protein>
<feature type="region of interest" description="Disordered" evidence="1">
    <location>
        <begin position="677"/>
        <end position="709"/>
    </location>
</feature>
<dbReference type="InterPro" id="IPR020422">
    <property type="entry name" value="TYR_PHOSPHATASE_DUAL_dom"/>
</dbReference>
<gene>
    <name evidence="4" type="ORF">Vbra_5795</name>
</gene>
<dbReference type="PROSITE" id="PS50054">
    <property type="entry name" value="TYR_PHOSPHATASE_DUAL"/>
    <property type="match status" value="1"/>
</dbReference>
<feature type="region of interest" description="Disordered" evidence="1">
    <location>
        <begin position="289"/>
        <end position="330"/>
    </location>
</feature>
<dbReference type="CDD" id="cd14498">
    <property type="entry name" value="DSP"/>
    <property type="match status" value="1"/>
</dbReference>
<evidence type="ECO:0000259" key="2">
    <source>
        <dbReference type="PROSITE" id="PS50054"/>
    </source>
</evidence>
<dbReference type="Gene3D" id="3.90.190.10">
    <property type="entry name" value="Protein tyrosine phosphatase superfamily"/>
    <property type="match status" value="1"/>
</dbReference>
<feature type="region of interest" description="Disordered" evidence="1">
    <location>
        <begin position="515"/>
        <end position="577"/>
    </location>
</feature>
<dbReference type="InterPro" id="IPR000387">
    <property type="entry name" value="Tyr_Pase_dom"/>
</dbReference>
<dbReference type="PROSITE" id="PS50056">
    <property type="entry name" value="TYR_PHOSPHATASE_2"/>
    <property type="match status" value="1"/>
</dbReference>
<accession>A0A0G4FF43</accession>
<reference evidence="4 5" key="1">
    <citation type="submission" date="2014-11" db="EMBL/GenBank/DDBJ databases">
        <authorList>
            <person name="Zhu J."/>
            <person name="Qi W."/>
            <person name="Song R."/>
        </authorList>
    </citation>
    <scope>NUCLEOTIDE SEQUENCE [LARGE SCALE GENOMIC DNA]</scope>
</reference>
<dbReference type="InParanoid" id="A0A0G4FF43"/>
<dbReference type="Proteomes" id="UP000041254">
    <property type="component" value="Unassembled WGS sequence"/>
</dbReference>
<evidence type="ECO:0000259" key="3">
    <source>
        <dbReference type="PROSITE" id="PS50056"/>
    </source>
</evidence>
<feature type="compositionally biased region" description="Polar residues" evidence="1">
    <location>
        <begin position="229"/>
        <end position="249"/>
    </location>
</feature>
<evidence type="ECO:0000256" key="1">
    <source>
        <dbReference type="SAM" id="MobiDB-lite"/>
    </source>
</evidence>
<name>A0A0G4FF43_VITBC</name>
<dbReference type="SMART" id="SM00195">
    <property type="entry name" value="DSPc"/>
    <property type="match status" value="1"/>
</dbReference>
<dbReference type="SUPFAM" id="SSF52799">
    <property type="entry name" value="(Phosphotyrosine protein) phosphatases II"/>
    <property type="match status" value="1"/>
</dbReference>
<dbReference type="PANTHER" id="PTHR46653:SF1">
    <property type="entry name" value="SPECIFICITY PROTEIN PHOSPHATASE, PUTATIVE-RELATED"/>
    <property type="match status" value="1"/>
</dbReference>
<feature type="compositionally biased region" description="Polar residues" evidence="1">
    <location>
        <begin position="478"/>
        <end position="491"/>
    </location>
</feature>
<dbReference type="InterPro" id="IPR000340">
    <property type="entry name" value="Dual-sp_phosphatase_cat-dom"/>
</dbReference>
<dbReference type="PANTHER" id="PTHR46653">
    <property type="entry name" value="SPECIFICITY PROTEIN PHOSPHATASE, PUTATIVE-RELATED"/>
    <property type="match status" value="1"/>
</dbReference>
<dbReference type="STRING" id="1169540.A0A0G4FF43"/>
<dbReference type="VEuPathDB" id="CryptoDB:Vbra_5795"/>